<evidence type="ECO:0000256" key="16">
    <source>
        <dbReference type="ARBA" id="ARBA00047594"/>
    </source>
</evidence>
<dbReference type="RefSeq" id="WP_259313452.1">
    <property type="nucleotide sequence ID" value="NZ_CP087164.1"/>
</dbReference>
<keyword evidence="10 17" id="KW-1133">Transmembrane helix</keyword>
<keyword evidence="5 17" id="KW-1003">Cell membrane</keyword>
<comment type="function">
    <text evidence="17">Catalyzes the dephosphorylation of undecaprenyl diphosphate (UPP). Confers resistance to bacitracin.</text>
</comment>
<dbReference type="PANTHER" id="PTHR30622:SF4">
    <property type="entry name" value="UNDECAPRENYL-DIPHOSPHATASE"/>
    <property type="match status" value="1"/>
</dbReference>
<gene>
    <name evidence="18" type="primary">uppP_1</name>
    <name evidence="17" type="synonym">uppP</name>
    <name evidence="18" type="ORF">DSM104329_00123</name>
</gene>
<dbReference type="AlphaFoldDB" id="A0A9E6XTE0"/>
<evidence type="ECO:0000256" key="4">
    <source>
        <dbReference type="ARBA" id="ARBA00021581"/>
    </source>
</evidence>
<keyword evidence="7 17" id="KW-0378">Hydrolase</keyword>
<dbReference type="GO" id="GO:0046677">
    <property type="term" value="P:response to antibiotic"/>
    <property type="evidence" value="ECO:0007669"/>
    <property type="project" value="UniProtKB-UniRule"/>
</dbReference>
<comment type="similarity">
    <text evidence="2 17">Belongs to the UppP family.</text>
</comment>
<dbReference type="GO" id="GO:0071555">
    <property type="term" value="P:cell wall organization"/>
    <property type="evidence" value="ECO:0007669"/>
    <property type="project" value="UniProtKB-KW"/>
</dbReference>
<dbReference type="PANTHER" id="PTHR30622">
    <property type="entry name" value="UNDECAPRENYL-DIPHOSPHATASE"/>
    <property type="match status" value="1"/>
</dbReference>
<evidence type="ECO:0000256" key="8">
    <source>
        <dbReference type="ARBA" id="ARBA00022960"/>
    </source>
</evidence>
<keyword evidence="9 17" id="KW-0573">Peptidoglycan synthesis</keyword>
<comment type="miscellaneous">
    <text evidence="17">Bacitracin is thought to be involved in the inhibition of peptidoglycan synthesis by sequestering undecaprenyl diphosphate, thereby reducing the pool of lipid carrier available.</text>
</comment>
<evidence type="ECO:0000256" key="17">
    <source>
        <dbReference type="HAMAP-Rule" id="MF_01006"/>
    </source>
</evidence>
<dbReference type="KEGG" id="sbae:DSM104329_00123"/>
<protein>
    <recommendedName>
        <fullName evidence="4 17">Undecaprenyl-diphosphatase</fullName>
        <ecNumber evidence="3 17">3.6.1.27</ecNumber>
    </recommendedName>
    <alternativeName>
        <fullName evidence="15 17">Bacitracin resistance protein</fullName>
    </alternativeName>
    <alternativeName>
        <fullName evidence="14 17">Undecaprenyl pyrophosphate phosphatase</fullName>
    </alternativeName>
</protein>
<dbReference type="GO" id="GO:0009252">
    <property type="term" value="P:peptidoglycan biosynthetic process"/>
    <property type="evidence" value="ECO:0007669"/>
    <property type="project" value="UniProtKB-KW"/>
</dbReference>
<evidence type="ECO:0000256" key="11">
    <source>
        <dbReference type="ARBA" id="ARBA00023136"/>
    </source>
</evidence>
<evidence type="ECO:0000256" key="2">
    <source>
        <dbReference type="ARBA" id="ARBA00010621"/>
    </source>
</evidence>
<keyword evidence="8 17" id="KW-0133">Cell shape</keyword>
<keyword evidence="13 17" id="KW-0961">Cell wall biogenesis/degradation</keyword>
<evidence type="ECO:0000313" key="19">
    <source>
        <dbReference type="Proteomes" id="UP001162834"/>
    </source>
</evidence>
<accession>A0A9E6XTE0</accession>
<dbReference type="GO" id="GO:0050380">
    <property type="term" value="F:undecaprenyl-diphosphatase activity"/>
    <property type="evidence" value="ECO:0007669"/>
    <property type="project" value="UniProtKB-UniRule"/>
</dbReference>
<evidence type="ECO:0000256" key="5">
    <source>
        <dbReference type="ARBA" id="ARBA00022475"/>
    </source>
</evidence>
<evidence type="ECO:0000256" key="12">
    <source>
        <dbReference type="ARBA" id="ARBA00023251"/>
    </source>
</evidence>
<keyword evidence="6 17" id="KW-0812">Transmembrane</keyword>
<evidence type="ECO:0000256" key="6">
    <source>
        <dbReference type="ARBA" id="ARBA00022692"/>
    </source>
</evidence>
<sequence>MPPADLRLGEAFVLGALHGPAELLPISSSGHVTLVPWLLGWEYADVEPELRKAFEVALHAGTAAALLVALRGEVGAAARGFDRRRATLVALSFLPPAVAGYTLERPIERRLGTPATIAGGLVVGSIAMALADRFGATGRARADADWRDGLALGLAQACALVPGVSRNGATLAAARARGFDREDANALSRHVALPIIVGATGLKGVRLARRGVPGPVRRAFAAGTAASFASTLGSTWLIRQVERDRSLAPYAAYRVALAALVIRRLWKDRGKTLRVPPLDA</sequence>
<evidence type="ECO:0000256" key="10">
    <source>
        <dbReference type="ARBA" id="ARBA00022989"/>
    </source>
</evidence>
<keyword evidence="11 17" id="KW-0472">Membrane</keyword>
<evidence type="ECO:0000256" key="1">
    <source>
        <dbReference type="ARBA" id="ARBA00004651"/>
    </source>
</evidence>
<name>A0A9E6XTE0_9ACTN</name>
<reference evidence="18" key="1">
    <citation type="journal article" date="2022" name="Int. J. Syst. Evol. Microbiol.">
        <title>Pseudomonas aegrilactucae sp. nov. and Pseudomonas morbosilactucae sp. nov., pathogens causing bacterial rot of lettuce in Japan.</title>
        <authorList>
            <person name="Sawada H."/>
            <person name="Fujikawa T."/>
            <person name="Satou M."/>
        </authorList>
    </citation>
    <scope>NUCLEOTIDE SEQUENCE</scope>
    <source>
        <strain evidence="18">0166_1</strain>
    </source>
</reference>
<dbReference type="Proteomes" id="UP001162834">
    <property type="component" value="Chromosome"/>
</dbReference>
<keyword evidence="12 17" id="KW-0046">Antibiotic resistance</keyword>
<keyword evidence="19" id="KW-1185">Reference proteome</keyword>
<evidence type="ECO:0000256" key="3">
    <source>
        <dbReference type="ARBA" id="ARBA00012374"/>
    </source>
</evidence>
<comment type="subcellular location">
    <subcellularLocation>
        <location evidence="1 17">Cell membrane</location>
        <topology evidence="1 17">Multi-pass membrane protein</topology>
    </subcellularLocation>
</comment>
<dbReference type="EMBL" id="CP087164">
    <property type="protein sequence ID" value="UGS33758.1"/>
    <property type="molecule type" value="Genomic_DNA"/>
</dbReference>
<evidence type="ECO:0000256" key="9">
    <source>
        <dbReference type="ARBA" id="ARBA00022984"/>
    </source>
</evidence>
<evidence type="ECO:0000313" key="18">
    <source>
        <dbReference type="EMBL" id="UGS33758.1"/>
    </source>
</evidence>
<dbReference type="GO" id="GO:0008360">
    <property type="term" value="P:regulation of cell shape"/>
    <property type="evidence" value="ECO:0007669"/>
    <property type="project" value="UniProtKB-KW"/>
</dbReference>
<comment type="catalytic activity">
    <reaction evidence="16 17">
        <text>di-trans,octa-cis-undecaprenyl diphosphate + H2O = di-trans,octa-cis-undecaprenyl phosphate + phosphate + H(+)</text>
        <dbReference type="Rhea" id="RHEA:28094"/>
        <dbReference type="ChEBI" id="CHEBI:15377"/>
        <dbReference type="ChEBI" id="CHEBI:15378"/>
        <dbReference type="ChEBI" id="CHEBI:43474"/>
        <dbReference type="ChEBI" id="CHEBI:58405"/>
        <dbReference type="ChEBI" id="CHEBI:60392"/>
        <dbReference type="EC" id="3.6.1.27"/>
    </reaction>
</comment>
<organism evidence="18 19">
    <name type="scientific">Capillimicrobium parvum</name>
    <dbReference type="NCBI Taxonomy" id="2884022"/>
    <lineage>
        <taxon>Bacteria</taxon>
        <taxon>Bacillati</taxon>
        <taxon>Actinomycetota</taxon>
        <taxon>Thermoleophilia</taxon>
        <taxon>Solirubrobacterales</taxon>
        <taxon>Capillimicrobiaceae</taxon>
        <taxon>Capillimicrobium</taxon>
    </lineage>
</organism>
<dbReference type="HAMAP" id="MF_01006">
    <property type="entry name" value="Undec_diphosphatase"/>
    <property type="match status" value="1"/>
</dbReference>
<evidence type="ECO:0000256" key="15">
    <source>
        <dbReference type="ARBA" id="ARBA00032932"/>
    </source>
</evidence>
<evidence type="ECO:0000256" key="14">
    <source>
        <dbReference type="ARBA" id="ARBA00032707"/>
    </source>
</evidence>
<dbReference type="Pfam" id="PF02673">
    <property type="entry name" value="BacA"/>
    <property type="match status" value="1"/>
</dbReference>
<evidence type="ECO:0000256" key="7">
    <source>
        <dbReference type="ARBA" id="ARBA00022801"/>
    </source>
</evidence>
<proteinExistence type="inferred from homology"/>
<evidence type="ECO:0000256" key="13">
    <source>
        <dbReference type="ARBA" id="ARBA00023316"/>
    </source>
</evidence>
<dbReference type="InterPro" id="IPR003824">
    <property type="entry name" value="UppP"/>
</dbReference>
<dbReference type="GO" id="GO:0005886">
    <property type="term" value="C:plasma membrane"/>
    <property type="evidence" value="ECO:0007669"/>
    <property type="project" value="UniProtKB-SubCell"/>
</dbReference>
<dbReference type="EC" id="3.6.1.27" evidence="3 17"/>